<feature type="transmembrane region" description="Helical" evidence="1">
    <location>
        <begin position="21"/>
        <end position="42"/>
    </location>
</feature>
<dbReference type="InterPro" id="IPR012902">
    <property type="entry name" value="N_methyl_site"/>
</dbReference>
<dbReference type="PROSITE" id="PS00409">
    <property type="entry name" value="PROKAR_NTER_METHYL"/>
    <property type="match status" value="1"/>
</dbReference>
<dbReference type="Pfam" id="PF07963">
    <property type="entry name" value="N_methyl"/>
    <property type="match status" value="1"/>
</dbReference>
<dbReference type="AlphaFoldDB" id="A0A2M8KWL9"/>
<sequence length="175" mass="19318">MKTNMKRCVSTPKNCRAGFTLIELLTIIAIISLLFSFVFASLRDARGKARLAEAQTTVNQLRRAITVMSEDTGEWPNHKKIDAIELTPNNEIWDLSTPAAGLVTTDGAYSGWSGPYMASIKNDPWGNPYFFDTDYDIDPSPSVLNAVVVGSFGPNGQGQNIYDTDNIIHIFIVEQ</sequence>
<keyword evidence="1" id="KW-0472">Membrane</keyword>
<organism evidence="3 4">
    <name type="scientific">Candidatus Ryanbacteria bacterium CG10_big_fil_rev_8_21_14_0_10_43_42</name>
    <dbReference type="NCBI Taxonomy" id="1974864"/>
    <lineage>
        <taxon>Bacteria</taxon>
        <taxon>Candidatus Ryaniibacteriota</taxon>
    </lineage>
</organism>
<dbReference type="PANTHER" id="PTHR30093">
    <property type="entry name" value="GENERAL SECRETION PATHWAY PROTEIN G"/>
    <property type="match status" value="1"/>
</dbReference>
<proteinExistence type="predicted"/>
<accession>A0A2M8KWL9</accession>
<evidence type="ECO:0000313" key="3">
    <source>
        <dbReference type="EMBL" id="PJE64319.1"/>
    </source>
</evidence>
<comment type="caution">
    <text evidence="3">The sequence shown here is derived from an EMBL/GenBank/DDBJ whole genome shotgun (WGS) entry which is preliminary data.</text>
</comment>
<dbReference type="Pfam" id="PF08334">
    <property type="entry name" value="T2SSG"/>
    <property type="match status" value="1"/>
</dbReference>
<evidence type="ECO:0000313" key="4">
    <source>
        <dbReference type="Proteomes" id="UP000229098"/>
    </source>
</evidence>
<gene>
    <name evidence="3" type="ORF">COU90_02610</name>
</gene>
<dbReference type="SUPFAM" id="SSF54523">
    <property type="entry name" value="Pili subunits"/>
    <property type="match status" value="1"/>
</dbReference>
<reference evidence="4" key="1">
    <citation type="submission" date="2017-09" db="EMBL/GenBank/DDBJ databases">
        <title>Depth-based differentiation of microbial function through sediment-hosted aquifers and enrichment of novel symbionts in the deep terrestrial subsurface.</title>
        <authorList>
            <person name="Probst A.J."/>
            <person name="Ladd B."/>
            <person name="Jarett J.K."/>
            <person name="Geller-Mcgrath D.E."/>
            <person name="Sieber C.M.K."/>
            <person name="Emerson J.B."/>
            <person name="Anantharaman K."/>
            <person name="Thomas B.C."/>
            <person name="Malmstrom R."/>
            <person name="Stieglmeier M."/>
            <person name="Klingl A."/>
            <person name="Woyke T."/>
            <person name="Ryan C.M."/>
            <person name="Banfield J.F."/>
        </authorList>
    </citation>
    <scope>NUCLEOTIDE SEQUENCE [LARGE SCALE GENOMIC DNA]</scope>
</reference>
<name>A0A2M8KWL9_9BACT</name>
<keyword evidence="1" id="KW-0812">Transmembrane</keyword>
<evidence type="ECO:0000259" key="2">
    <source>
        <dbReference type="Pfam" id="PF08334"/>
    </source>
</evidence>
<dbReference type="InterPro" id="IPR045584">
    <property type="entry name" value="Pilin-like"/>
</dbReference>
<dbReference type="EMBL" id="PFEF01000006">
    <property type="protein sequence ID" value="PJE64319.1"/>
    <property type="molecule type" value="Genomic_DNA"/>
</dbReference>
<feature type="domain" description="Type II secretion system protein GspG C-terminal" evidence="2">
    <location>
        <begin position="45"/>
        <end position="157"/>
    </location>
</feature>
<dbReference type="Gene3D" id="3.30.700.10">
    <property type="entry name" value="Glycoprotein, Type 4 Pilin"/>
    <property type="match status" value="1"/>
</dbReference>
<protein>
    <recommendedName>
        <fullName evidence="2">Type II secretion system protein GspG C-terminal domain-containing protein</fullName>
    </recommendedName>
</protein>
<dbReference type="InterPro" id="IPR013545">
    <property type="entry name" value="T2SS_protein-GspG_C"/>
</dbReference>
<dbReference type="NCBIfam" id="TIGR02532">
    <property type="entry name" value="IV_pilin_GFxxxE"/>
    <property type="match status" value="1"/>
</dbReference>
<dbReference type="Proteomes" id="UP000229098">
    <property type="component" value="Unassembled WGS sequence"/>
</dbReference>
<evidence type="ECO:0000256" key="1">
    <source>
        <dbReference type="SAM" id="Phobius"/>
    </source>
</evidence>
<keyword evidence="1" id="KW-1133">Transmembrane helix</keyword>